<gene>
    <name evidence="5" type="ORF">GCM10009799_30510</name>
</gene>
<dbReference type="Gene3D" id="3.40.50.1980">
    <property type="entry name" value="Nitrogenase molybdenum iron protein domain"/>
    <property type="match status" value="2"/>
</dbReference>
<accession>A0ABN2T8H4</accession>
<comment type="caution">
    <text evidence="5">The sequence shown here is derived from an EMBL/GenBank/DDBJ whole genome shotgun (WGS) entry which is preliminary data.</text>
</comment>
<proteinExistence type="inferred from homology"/>
<evidence type="ECO:0000256" key="4">
    <source>
        <dbReference type="SAM" id="MobiDB-lite"/>
    </source>
</evidence>
<dbReference type="PANTHER" id="PTHR42953:SF3">
    <property type="entry name" value="HIGH-AFFINITY ZINC UPTAKE SYSTEM PROTEIN ZNUA"/>
    <property type="match status" value="1"/>
</dbReference>
<organism evidence="5 6">
    <name type="scientific">Nocardiopsis rhodophaea</name>
    <dbReference type="NCBI Taxonomy" id="280238"/>
    <lineage>
        <taxon>Bacteria</taxon>
        <taxon>Bacillati</taxon>
        <taxon>Actinomycetota</taxon>
        <taxon>Actinomycetes</taxon>
        <taxon>Streptosporangiales</taxon>
        <taxon>Nocardiopsidaceae</taxon>
        <taxon>Nocardiopsis</taxon>
    </lineage>
</organism>
<dbReference type="InterPro" id="IPR006127">
    <property type="entry name" value="ZnuA-like"/>
</dbReference>
<feature type="region of interest" description="Disordered" evidence="4">
    <location>
        <begin position="125"/>
        <end position="163"/>
    </location>
</feature>
<evidence type="ECO:0000313" key="6">
    <source>
        <dbReference type="Proteomes" id="UP001501585"/>
    </source>
</evidence>
<evidence type="ECO:0000256" key="3">
    <source>
        <dbReference type="ARBA" id="ARBA00022729"/>
    </source>
</evidence>
<dbReference type="PROSITE" id="PS51257">
    <property type="entry name" value="PROKAR_LIPOPROTEIN"/>
    <property type="match status" value="1"/>
</dbReference>
<dbReference type="InterPro" id="IPR050492">
    <property type="entry name" value="Bact_metal-bind_prot9"/>
</dbReference>
<dbReference type="PANTHER" id="PTHR42953">
    <property type="entry name" value="HIGH-AFFINITY ZINC UPTAKE SYSTEM PROTEIN ZNUA-RELATED"/>
    <property type="match status" value="1"/>
</dbReference>
<dbReference type="Proteomes" id="UP001501585">
    <property type="component" value="Unassembled WGS sequence"/>
</dbReference>
<keyword evidence="6" id="KW-1185">Reference proteome</keyword>
<feature type="compositionally biased region" description="Basic and acidic residues" evidence="4">
    <location>
        <begin position="126"/>
        <end position="162"/>
    </location>
</feature>
<keyword evidence="3" id="KW-0732">Signal</keyword>
<dbReference type="Pfam" id="PF01297">
    <property type="entry name" value="ZnuA"/>
    <property type="match status" value="1"/>
</dbReference>
<evidence type="ECO:0000313" key="5">
    <source>
        <dbReference type="EMBL" id="GAA2001179.1"/>
    </source>
</evidence>
<evidence type="ECO:0000256" key="2">
    <source>
        <dbReference type="ARBA" id="ARBA00022448"/>
    </source>
</evidence>
<evidence type="ECO:0000256" key="1">
    <source>
        <dbReference type="ARBA" id="ARBA00011028"/>
    </source>
</evidence>
<sequence length="329" mass="34238">MAARVAAGVAISAIAAGCGTASGGGNGGDGDAVSVITGVYPLEWLATQVGGDRVEVTNLTEPGTEPHDLELSPPQIREINDADISFYVHGLQPAIDDALEQQPSERLLDVGDLVKLLPADVAAGADEGHDHEHDDGHEGGEEHGHGEESGDGHDHGDTDPHMWQDPQLMAEAATGLAKRLAEVDPDHADAYTANAEKVGSELDAIDDEYSAGLAECESRDLLTNHTAFGYLAHRYDLRQVGISGLDPETEPSPARIAEVADLVQDKGITTVFTETLASPAVAETIASETGATTAVLDPIEGITDQSPGDDYPSVMRANLKAISKGLGCS</sequence>
<comment type="similarity">
    <text evidence="1">Belongs to the bacterial solute-binding protein 9 family.</text>
</comment>
<protein>
    <submittedName>
        <fullName evidence="5">Zinc ABC transporter substrate-binding protein</fullName>
    </submittedName>
</protein>
<name>A0ABN2T8H4_9ACTN</name>
<keyword evidence="2" id="KW-0813">Transport</keyword>
<reference evidence="6" key="1">
    <citation type="journal article" date="2019" name="Int. J. Syst. Evol. Microbiol.">
        <title>The Global Catalogue of Microorganisms (GCM) 10K type strain sequencing project: providing services to taxonomists for standard genome sequencing and annotation.</title>
        <authorList>
            <consortium name="The Broad Institute Genomics Platform"/>
            <consortium name="The Broad Institute Genome Sequencing Center for Infectious Disease"/>
            <person name="Wu L."/>
            <person name="Ma J."/>
        </authorList>
    </citation>
    <scope>NUCLEOTIDE SEQUENCE [LARGE SCALE GENOMIC DNA]</scope>
    <source>
        <strain evidence="6">JCM 15313</strain>
    </source>
</reference>
<dbReference type="SUPFAM" id="SSF53807">
    <property type="entry name" value="Helical backbone' metal receptor"/>
    <property type="match status" value="1"/>
</dbReference>
<dbReference type="EMBL" id="BAAAPC010000012">
    <property type="protein sequence ID" value="GAA2001179.1"/>
    <property type="molecule type" value="Genomic_DNA"/>
</dbReference>